<dbReference type="eggNOG" id="COG4301">
    <property type="taxonomic scope" value="Bacteria"/>
</dbReference>
<dbReference type="STRING" id="65393.PCC7424_0149"/>
<dbReference type="RefSeq" id="WP_012597569.1">
    <property type="nucleotide sequence ID" value="NC_011729.1"/>
</dbReference>
<dbReference type="NCBIfam" id="TIGR03438">
    <property type="entry name" value="egtD_ergothio"/>
    <property type="match status" value="1"/>
</dbReference>
<evidence type="ECO:0000313" key="5">
    <source>
        <dbReference type="Proteomes" id="UP000002384"/>
    </source>
</evidence>
<dbReference type="GO" id="GO:0032259">
    <property type="term" value="P:methylation"/>
    <property type="evidence" value="ECO:0007669"/>
    <property type="project" value="UniProtKB-KW"/>
</dbReference>
<reference evidence="5" key="1">
    <citation type="journal article" date="2011" name="MBio">
        <title>Novel metabolic attributes of the genus Cyanothece, comprising a group of unicellular nitrogen-fixing Cyanobacteria.</title>
        <authorList>
            <person name="Bandyopadhyay A."/>
            <person name="Elvitigala T."/>
            <person name="Welsh E."/>
            <person name="Stockel J."/>
            <person name="Liberton M."/>
            <person name="Min H."/>
            <person name="Sherman L.A."/>
            <person name="Pakrasi H.B."/>
        </authorList>
    </citation>
    <scope>NUCLEOTIDE SEQUENCE [LARGE SCALE GENOMIC DNA]</scope>
    <source>
        <strain evidence="5">PCC 7424</strain>
    </source>
</reference>
<dbReference type="KEGG" id="cyc:PCC7424_0149"/>
<feature type="domain" description="Histidine-specific methyltransferase SAM-dependent" evidence="3">
    <location>
        <begin position="36"/>
        <end position="338"/>
    </location>
</feature>
<dbReference type="InterPro" id="IPR051128">
    <property type="entry name" value="EgtD_Methyltrsf_superfamily"/>
</dbReference>
<dbReference type="InterPro" id="IPR019257">
    <property type="entry name" value="MeTrfase_dom"/>
</dbReference>
<dbReference type="EMBL" id="CP001291">
    <property type="protein sequence ID" value="ACK68619.1"/>
    <property type="molecule type" value="Genomic_DNA"/>
</dbReference>
<dbReference type="AlphaFoldDB" id="B7K9D6"/>
<dbReference type="InterPro" id="IPR017804">
    <property type="entry name" value="MeTrfase_EgtD-like"/>
</dbReference>
<dbReference type="PIRSF" id="PIRSF018005">
    <property type="entry name" value="UCP018005"/>
    <property type="match status" value="1"/>
</dbReference>
<keyword evidence="1 4" id="KW-0489">Methyltransferase</keyword>
<organism evidence="4 5">
    <name type="scientific">Gloeothece citriformis (strain PCC 7424)</name>
    <name type="common">Cyanothece sp. (strain PCC 7424)</name>
    <dbReference type="NCBI Taxonomy" id="65393"/>
    <lineage>
        <taxon>Bacteria</taxon>
        <taxon>Bacillati</taxon>
        <taxon>Cyanobacteriota</taxon>
        <taxon>Cyanophyceae</taxon>
        <taxon>Oscillatoriophycideae</taxon>
        <taxon>Chroococcales</taxon>
        <taxon>Aphanothecaceae</taxon>
        <taxon>Gloeothece</taxon>
        <taxon>Gloeothece citriformis</taxon>
    </lineage>
</organism>
<evidence type="ECO:0000313" key="4">
    <source>
        <dbReference type="EMBL" id="ACK68619.1"/>
    </source>
</evidence>
<evidence type="ECO:0000256" key="1">
    <source>
        <dbReference type="ARBA" id="ARBA00022603"/>
    </source>
</evidence>
<dbReference type="GO" id="GO:0008168">
    <property type="term" value="F:methyltransferase activity"/>
    <property type="evidence" value="ECO:0007669"/>
    <property type="project" value="UniProtKB-KW"/>
</dbReference>
<dbReference type="Proteomes" id="UP000002384">
    <property type="component" value="Chromosome"/>
</dbReference>
<dbReference type="InterPro" id="IPR029063">
    <property type="entry name" value="SAM-dependent_MTases_sf"/>
</dbReference>
<dbReference type="OrthoDB" id="5289726at2"/>
<protein>
    <submittedName>
        <fullName evidence="4">Methyltransferase</fullName>
    </submittedName>
</protein>
<dbReference type="HOGENOM" id="CLU_049766_1_0_3"/>
<gene>
    <name evidence="4" type="ordered locus">PCC7424_0149</name>
</gene>
<name>B7K9D6_GLOC7</name>
<keyword evidence="2 4" id="KW-0808">Transferase</keyword>
<dbReference type="Gene3D" id="3.40.50.150">
    <property type="entry name" value="Vaccinia Virus protein VP39"/>
    <property type="match status" value="1"/>
</dbReference>
<evidence type="ECO:0000256" key="2">
    <source>
        <dbReference type="ARBA" id="ARBA00022679"/>
    </source>
</evidence>
<dbReference type="InterPro" id="IPR035094">
    <property type="entry name" value="EgtD"/>
</dbReference>
<dbReference type="PANTHER" id="PTHR43397:SF1">
    <property type="entry name" value="ERGOTHIONEINE BIOSYNTHESIS PROTEIN 1"/>
    <property type="match status" value="1"/>
</dbReference>
<dbReference type="Pfam" id="PF10017">
    <property type="entry name" value="Methyltransf_33"/>
    <property type="match status" value="1"/>
</dbReference>
<evidence type="ECO:0000259" key="3">
    <source>
        <dbReference type="Pfam" id="PF10017"/>
    </source>
</evidence>
<dbReference type="PANTHER" id="PTHR43397">
    <property type="entry name" value="ERGOTHIONEINE BIOSYNTHESIS PROTEIN 1"/>
    <property type="match status" value="1"/>
</dbReference>
<keyword evidence="5" id="KW-1185">Reference proteome</keyword>
<proteinExistence type="predicted"/>
<accession>B7K9D6</accession>
<sequence>MTILPKTGNSLTSSQTRLNIDYLLQGDLASTIDDGSDVIRGLTQPRKSLPPRYFYDDKGSQLFEQICDLPEYYPTRTEASILQNYGLEIAKKTGLCELVELGSGSSTKTRFLLDAYQAIGYHLRYLPIDVSGSILEDSAKQLLIDYPSLHIHGLVSTYELALQKLTPSPLSQRMICFLGSTLGNFNQEQCDLFLSNVTSALEEGDYFLLGIDLQKPVDIIEAAYNDSQGVTAEFNLNMLSHLNSRFGGNFELNLFKHRAFYNQDSHQIEMRLICQRSHQVYFKELELSINFTEGETILTEISRKFNLEQMGEYLKSKGLTPLQHWTDSKGWFGLMLCQL</sequence>